<evidence type="ECO:0000259" key="3">
    <source>
        <dbReference type="SMART" id="SM01329"/>
    </source>
</evidence>
<evidence type="ECO:0000256" key="1">
    <source>
        <dbReference type="ARBA" id="ARBA00007769"/>
    </source>
</evidence>
<dbReference type="Gene3D" id="3.40.718.10">
    <property type="entry name" value="Isopropylmalate Dehydrogenase"/>
    <property type="match status" value="1"/>
</dbReference>
<organism evidence="4 5">
    <name type="scientific">Caldovatus aquaticus</name>
    <dbReference type="NCBI Taxonomy" id="2865671"/>
    <lineage>
        <taxon>Bacteria</taxon>
        <taxon>Pseudomonadati</taxon>
        <taxon>Pseudomonadota</taxon>
        <taxon>Alphaproteobacteria</taxon>
        <taxon>Acetobacterales</taxon>
        <taxon>Roseomonadaceae</taxon>
        <taxon>Caldovatus</taxon>
    </lineage>
</organism>
<proteinExistence type="inferred from homology"/>
<dbReference type="InterPro" id="IPR024084">
    <property type="entry name" value="IsoPropMal-DH-like_dom"/>
</dbReference>
<accession>A0ABS7F8V4</accession>
<dbReference type="RefSeq" id="WP_220119025.1">
    <property type="nucleotide sequence ID" value="NZ_JAHZUY010000080.1"/>
</dbReference>
<dbReference type="SMART" id="SM01329">
    <property type="entry name" value="Iso_dh"/>
    <property type="match status" value="1"/>
</dbReference>
<evidence type="ECO:0000313" key="5">
    <source>
        <dbReference type="Proteomes" id="UP001519924"/>
    </source>
</evidence>
<keyword evidence="2" id="KW-0560">Oxidoreductase</keyword>
<evidence type="ECO:0000313" key="4">
    <source>
        <dbReference type="EMBL" id="MBW8271251.1"/>
    </source>
</evidence>
<dbReference type="PANTHER" id="PTHR11835:SF34">
    <property type="entry name" value="ISOCITRATE DEHYDROGENASE [NAD] SUBUNIT ALPHA, MITOCHONDRIAL"/>
    <property type="match status" value="1"/>
</dbReference>
<gene>
    <name evidence="4" type="ORF">K1J50_17380</name>
</gene>
<comment type="similarity">
    <text evidence="1">Belongs to the isocitrate and isopropylmalate dehydrogenases family.</text>
</comment>
<reference evidence="4 5" key="1">
    <citation type="submission" date="2021-08" db="EMBL/GenBank/DDBJ databases">
        <title>Caldovatus sediminis gen. nov., sp. nov., a moderately thermophilic bacterium isolated from a hot spring.</title>
        <authorList>
            <person name="Hu C.-J."/>
            <person name="Li W.-J."/>
            <person name="Xian W.-D."/>
        </authorList>
    </citation>
    <scope>NUCLEOTIDE SEQUENCE [LARGE SCALE GENOMIC DNA]</scope>
    <source>
        <strain evidence="4 5">SYSU G05006</strain>
    </source>
</reference>
<dbReference type="EMBL" id="JAHZUY010000080">
    <property type="protein sequence ID" value="MBW8271251.1"/>
    <property type="molecule type" value="Genomic_DNA"/>
</dbReference>
<comment type="caution">
    <text evidence="4">The sequence shown here is derived from an EMBL/GenBank/DDBJ whole genome shotgun (WGS) entry which is preliminary data.</text>
</comment>
<evidence type="ECO:0000256" key="2">
    <source>
        <dbReference type="ARBA" id="ARBA00023002"/>
    </source>
</evidence>
<dbReference type="PANTHER" id="PTHR11835">
    <property type="entry name" value="DECARBOXYLATING DEHYDROGENASES-ISOCITRATE, ISOPROPYLMALATE, TARTRATE"/>
    <property type="match status" value="1"/>
</dbReference>
<dbReference type="Proteomes" id="UP001519924">
    <property type="component" value="Unassembled WGS sequence"/>
</dbReference>
<dbReference type="PROSITE" id="PS00470">
    <property type="entry name" value="IDH_IMDH"/>
    <property type="match status" value="1"/>
</dbReference>
<name>A0ABS7F8V4_9PROT</name>
<feature type="domain" description="Isopropylmalate dehydrogenase-like" evidence="3">
    <location>
        <begin position="2"/>
        <end position="347"/>
    </location>
</feature>
<dbReference type="InterPro" id="IPR019818">
    <property type="entry name" value="IsoCit/isopropylmalate_DH_CS"/>
</dbReference>
<sequence>MRLVVIPGDGIGPEITAATLEVLRAADARFGLGLSFREERAGREAMARDGTSLRPEVVEAVKAADGFVLGPVDSIGLGDPAKGEINPSGFFRRKLDLYANIRPARTYPGVRAPLGKDFDLVIVRENTEGFYADRNMEEGNAELLVTPEVVVSLRRITWRCCERIARAAFRLAARRRKKVTAVHKANVLRKGDGMFLEACRAVAKDFPEVALDTAIVDAMAALLVRDPARFDVIVTTNMFGDILSDLTAELSGSIGLGGSINAGDRHAMAQAAHGSAPDIAGQDKANPISLILSAAMLLAWHAERTGNNAFAGAAGAIERAVAASVAAGETTRDLGGPLGTAAAGRAIAARVAAAPA</sequence>
<dbReference type="SUPFAM" id="SSF53659">
    <property type="entry name" value="Isocitrate/Isopropylmalate dehydrogenase-like"/>
    <property type="match status" value="1"/>
</dbReference>
<protein>
    <submittedName>
        <fullName evidence="4">Isocitrate/isopropylmalate dehydrogenase family protein</fullName>
    </submittedName>
</protein>
<keyword evidence="5" id="KW-1185">Reference proteome</keyword>
<dbReference type="Pfam" id="PF00180">
    <property type="entry name" value="Iso_dh"/>
    <property type="match status" value="1"/>
</dbReference>